<keyword evidence="4" id="KW-1185">Reference proteome</keyword>
<name>A0A080N665_9BIFI</name>
<feature type="region of interest" description="Disordered" evidence="1">
    <location>
        <begin position="1"/>
        <end position="20"/>
    </location>
</feature>
<keyword evidence="2" id="KW-0472">Membrane</keyword>
<evidence type="ECO:0000256" key="2">
    <source>
        <dbReference type="SAM" id="Phobius"/>
    </source>
</evidence>
<proteinExistence type="predicted"/>
<evidence type="ECO:0000313" key="3">
    <source>
        <dbReference type="EMBL" id="KFF31304.1"/>
    </source>
</evidence>
<feature type="transmembrane region" description="Helical" evidence="2">
    <location>
        <begin position="66"/>
        <end position="89"/>
    </location>
</feature>
<reference evidence="3 4" key="1">
    <citation type="journal article" date="2014" name="Appl. Environ. Microbiol.">
        <title>Genomic encyclopedia of type strains of the genus Bifidobacterium.</title>
        <authorList>
            <person name="Milani C."/>
            <person name="Lugli G.A."/>
            <person name="Duranti S."/>
            <person name="Turroni F."/>
            <person name="Bottacini F."/>
            <person name="Mangifesta M."/>
            <person name="Sanchez B."/>
            <person name="Viappiani A."/>
            <person name="Mancabelli L."/>
            <person name="Taminiau B."/>
            <person name="Delcenserie V."/>
            <person name="Barrangou R."/>
            <person name="Margolles A."/>
            <person name="van Sinderen D."/>
            <person name="Ventura M."/>
        </authorList>
    </citation>
    <scope>NUCLEOTIDE SEQUENCE [LARGE SCALE GENOMIC DNA]</scope>
    <source>
        <strain evidence="3 4">DSM 19703</strain>
    </source>
</reference>
<dbReference type="RefSeq" id="WP_052377390.1">
    <property type="nucleotide sequence ID" value="NZ_ATLK01000001.1"/>
</dbReference>
<protein>
    <submittedName>
        <fullName evidence="3">Uncharacterized protein</fullName>
    </submittedName>
</protein>
<dbReference type="OrthoDB" id="3237846at2"/>
<dbReference type="STRING" id="1341695.BBOMB_0649"/>
<keyword evidence="2" id="KW-1133">Transmembrane helix</keyword>
<sequence length="257" mass="28229">MSDDDDEVVRADSNDGVVTGPEVLTDEQMDSVSALSKDNVYVRQSKWKTFRELPAGQKWPFFAQHFLLAALAVALAVFVVVSLAVTYAAKAPDPYFSVEGLGMQNHSATFNGIRDGFVEHEGLTDRRLIKFEGDLSVNGNGYDDDSAKVLVMVSAGDINAFVSTRRQFPLLHRRGYVSKLQDGLTKEQMRSLGVKGALVDSSGKRTDDPAKAFGLDLSKSQVWVGESKLPRDCVFGLANLKSGSKYARDFVDYLDFV</sequence>
<keyword evidence="2" id="KW-0812">Transmembrane</keyword>
<comment type="caution">
    <text evidence="3">The sequence shown here is derived from an EMBL/GenBank/DDBJ whole genome shotgun (WGS) entry which is preliminary data.</text>
</comment>
<dbReference type="EMBL" id="ATLK01000001">
    <property type="protein sequence ID" value="KFF31304.1"/>
    <property type="molecule type" value="Genomic_DNA"/>
</dbReference>
<evidence type="ECO:0000313" key="4">
    <source>
        <dbReference type="Proteomes" id="UP000028730"/>
    </source>
</evidence>
<organism evidence="3 4">
    <name type="scientific">Bifidobacterium bombi DSM 19703</name>
    <dbReference type="NCBI Taxonomy" id="1341695"/>
    <lineage>
        <taxon>Bacteria</taxon>
        <taxon>Bacillati</taxon>
        <taxon>Actinomycetota</taxon>
        <taxon>Actinomycetes</taxon>
        <taxon>Bifidobacteriales</taxon>
        <taxon>Bifidobacteriaceae</taxon>
        <taxon>Bifidobacterium</taxon>
    </lineage>
</organism>
<evidence type="ECO:0000256" key="1">
    <source>
        <dbReference type="SAM" id="MobiDB-lite"/>
    </source>
</evidence>
<dbReference type="eggNOG" id="ENOG5031JQA">
    <property type="taxonomic scope" value="Bacteria"/>
</dbReference>
<gene>
    <name evidence="3" type="ORF">BBOMB_0649</name>
</gene>
<dbReference type="AlphaFoldDB" id="A0A080N665"/>
<accession>A0A080N665</accession>
<dbReference type="Proteomes" id="UP000028730">
    <property type="component" value="Unassembled WGS sequence"/>
</dbReference>